<evidence type="ECO:0000259" key="3">
    <source>
        <dbReference type="PROSITE" id="PS51736"/>
    </source>
</evidence>
<protein>
    <submittedName>
        <fullName evidence="4">Recombinase family protein</fullName>
    </submittedName>
</protein>
<evidence type="ECO:0000256" key="2">
    <source>
        <dbReference type="ARBA" id="ARBA00023172"/>
    </source>
</evidence>
<dbReference type="PANTHER" id="PTHR30461">
    <property type="entry name" value="DNA-INVERTASE FROM LAMBDOID PROPHAGE"/>
    <property type="match status" value="1"/>
</dbReference>
<gene>
    <name evidence="4" type="ORF">IQ217_06275</name>
</gene>
<name>A0ABR9VQ49_9SYNC</name>
<reference evidence="4 5" key="1">
    <citation type="submission" date="2020-10" db="EMBL/GenBank/DDBJ databases">
        <authorList>
            <person name="Castelo-Branco R."/>
            <person name="Eusebio N."/>
            <person name="Adriana R."/>
            <person name="Vieira A."/>
            <person name="Brugerolle De Fraissinette N."/>
            <person name="Rezende De Castro R."/>
            <person name="Schneider M.P."/>
            <person name="Vasconcelos V."/>
            <person name="Leao P.N."/>
        </authorList>
    </citation>
    <scope>NUCLEOTIDE SEQUENCE [LARGE SCALE GENOMIC DNA]</scope>
    <source>
        <strain evidence="4 5">LEGE 00031</strain>
    </source>
</reference>
<organism evidence="4 5">
    <name type="scientific">Synechocystis salina LEGE 00031</name>
    <dbReference type="NCBI Taxonomy" id="1828736"/>
    <lineage>
        <taxon>Bacteria</taxon>
        <taxon>Bacillati</taxon>
        <taxon>Cyanobacteriota</taxon>
        <taxon>Cyanophyceae</taxon>
        <taxon>Synechococcales</taxon>
        <taxon>Merismopediaceae</taxon>
        <taxon>Synechocystis</taxon>
    </lineage>
</organism>
<dbReference type="SMART" id="SM00857">
    <property type="entry name" value="Resolvase"/>
    <property type="match status" value="1"/>
</dbReference>
<dbReference type="PANTHER" id="PTHR30461:SF2">
    <property type="entry name" value="SERINE RECOMBINASE PINE-RELATED"/>
    <property type="match status" value="1"/>
</dbReference>
<dbReference type="InterPro" id="IPR006119">
    <property type="entry name" value="Resolv_N"/>
</dbReference>
<dbReference type="Pfam" id="PF00239">
    <property type="entry name" value="Resolvase"/>
    <property type="match status" value="1"/>
</dbReference>
<keyword evidence="1" id="KW-0238">DNA-binding</keyword>
<dbReference type="RefSeq" id="WP_190599921.1">
    <property type="nucleotide sequence ID" value="NZ_JADEVV010000013.1"/>
</dbReference>
<sequence length="101" mass="11341">MHAYASLYDIELLEIITDAGVSAKTLERLGLEKALKMLEAREAEALVIVKLDRLNRSVRDLDCLLEKYFSERFSLMSVGEQVDIRTAAGRLVLNVLMSVAQ</sequence>
<keyword evidence="5" id="KW-1185">Reference proteome</keyword>
<feature type="domain" description="Resolvase/invertase-type recombinase catalytic" evidence="3">
    <location>
        <begin position="1"/>
        <end position="101"/>
    </location>
</feature>
<evidence type="ECO:0000313" key="4">
    <source>
        <dbReference type="EMBL" id="MBE9253470.1"/>
    </source>
</evidence>
<dbReference type="PROSITE" id="PS51736">
    <property type="entry name" value="RECOMBINASES_3"/>
    <property type="match status" value="1"/>
</dbReference>
<evidence type="ECO:0000313" key="5">
    <source>
        <dbReference type="Proteomes" id="UP000658720"/>
    </source>
</evidence>
<dbReference type="Proteomes" id="UP000658720">
    <property type="component" value="Unassembled WGS sequence"/>
</dbReference>
<dbReference type="InterPro" id="IPR036162">
    <property type="entry name" value="Resolvase-like_N_sf"/>
</dbReference>
<evidence type="ECO:0000256" key="1">
    <source>
        <dbReference type="ARBA" id="ARBA00023125"/>
    </source>
</evidence>
<keyword evidence="2" id="KW-0233">DNA recombination</keyword>
<dbReference type="EMBL" id="JADEVV010000013">
    <property type="protein sequence ID" value="MBE9253470.1"/>
    <property type="molecule type" value="Genomic_DNA"/>
</dbReference>
<comment type="caution">
    <text evidence="4">The sequence shown here is derived from an EMBL/GenBank/DDBJ whole genome shotgun (WGS) entry which is preliminary data.</text>
</comment>
<accession>A0ABR9VQ49</accession>
<dbReference type="SUPFAM" id="SSF53041">
    <property type="entry name" value="Resolvase-like"/>
    <property type="match status" value="1"/>
</dbReference>
<dbReference type="Gene3D" id="3.40.50.1390">
    <property type="entry name" value="Resolvase, N-terminal catalytic domain"/>
    <property type="match status" value="1"/>
</dbReference>
<dbReference type="InterPro" id="IPR050639">
    <property type="entry name" value="SSR_resolvase"/>
</dbReference>
<proteinExistence type="predicted"/>
<dbReference type="CDD" id="cd00338">
    <property type="entry name" value="Ser_Recombinase"/>
    <property type="match status" value="1"/>
</dbReference>